<evidence type="ECO:0000256" key="3">
    <source>
        <dbReference type="SAM" id="SignalP"/>
    </source>
</evidence>
<dbReference type="SUPFAM" id="SSF56601">
    <property type="entry name" value="beta-lactamase/transpeptidase-like"/>
    <property type="match status" value="1"/>
</dbReference>
<keyword evidence="3" id="KW-0732">Signal</keyword>
<dbReference type="PANTHER" id="PTHR46825:SF11">
    <property type="entry name" value="PENICILLIN-BINDING PROTEIN 4"/>
    <property type="match status" value="1"/>
</dbReference>
<feature type="domain" description="Beta-lactamase-related" evidence="4">
    <location>
        <begin position="55"/>
        <end position="374"/>
    </location>
</feature>
<dbReference type="Pfam" id="PF00144">
    <property type="entry name" value="Beta-lactamase"/>
    <property type="match status" value="1"/>
</dbReference>
<dbReference type="PANTHER" id="PTHR46825">
    <property type="entry name" value="D-ALANYL-D-ALANINE-CARBOXYPEPTIDASE/ENDOPEPTIDASE AMPH"/>
    <property type="match status" value="1"/>
</dbReference>
<keyword evidence="6" id="KW-1185">Reference proteome</keyword>
<dbReference type="AlphaFoldDB" id="A0AA42DQW9"/>
<dbReference type="RefSeq" id="WP_271013197.1">
    <property type="nucleotide sequence ID" value="NZ_JAQIFT010000061.1"/>
</dbReference>
<keyword evidence="5" id="KW-0378">Hydrolase</keyword>
<dbReference type="GO" id="GO:0016787">
    <property type="term" value="F:hydrolase activity"/>
    <property type="evidence" value="ECO:0007669"/>
    <property type="project" value="UniProtKB-KW"/>
</dbReference>
<evidence type="ECO:0000313" key="6">
    <source>
        <dbReference type="Proteomes" id="UP001169242"/>
    </source>
</evidence>
<organism evidence="5 6">
    <name type="scientific">Holtiella tumoricola</name>
    <dbReference type="NCBI Taxonomy" id="3018743"/>
    <lineage>
        <taxon>Bacteria</taxon>
        <taxon>Bacillati</taxon>
        <taxon>Bacillota</taxon>
        <taxon>Clostridia</taxon>
        <taxon>Lachnospirales</taxon>
        <taxon>Cellulosilyticaceae</taxon>
        <taxon>Holtiella</taxon>
    </lineage>
</organism>
<evidence type="ECO:0000256" key="1">
    <source>
        <dbReference type="ARBA" id="ARBA00004370"/>
    </source>
</evidence>
<dbReference type="EMBL" id="JAQIFT010000061">
    <property type="protein sequence ID" value="MDA3733341.1"/>
    <property type="molecule type" value="Genomic_DNA"/>
</dbReference>
<proteinExistence type="predicted"/>
<dbReference type="GO" id="GO:0016020">
    <property type="term" value="C:membrane"/>
    <property type="evidence" value="ECO:0007669"/>
    <property type="project" value="UniProtKB-SubCell"/>
</dbReference>
<accession>A0AA42DQW9</accession>
<dbReference type="Proteomes" id="UP001169242">
    <property type="component" value="Unassembled WGS sequence"/>
</dbReference>
<evidence type="ECO:0000259" key="4">
    <source>
        <dbReference type="Pfam" id="PF00144"/>
    </source>
</evidence>
<dbReference type="InterPro" id="IPR001466">
    <property type="entry name" value="Beta-lactam-related"/>
</dbReference>
<evidence type="ECO:0000256" key="2">
    <source>
        <dbReference type="ARBA" id="ARBA00023136"/>
    </source>
</evidence>
<feature type="chain" id="PRO_5041202746" evidence="3">
    <location>
        <begin position="26"/>
        <end position="690"/>
    </location>
</feature>
<comment type="caution">
    <text evidence="5">The sequence shown here is derived from an EMBL/GenBank/DDBJ whole genome shotgun (WGS) entry which is preliminary data.</text>
</comment>
<dbReference type="InterPro" id="IPR012338">
    <property type="entry name" value="Beta-lactam/transpept-like"/>
</dbReference>
<keyword evidence="2" id="KW-0472">Membrane</keyword>
<comment type="subcellular location">
    <subcellularLocation>
        <location evidence="1">Membrane</location>
    </subcellularLocation>
</comment>
<protein>
    <submittedName>
        <fullName evidence="5">Serine hydrolase</fullName>
    </submittedName>
</protein>
<name>A0AA42DQW9_9FIRM</name>
<feature type="signal peptide" evidence="3">
    <location>
        <begin position="1"/>
        <end position="25"/>
    </location>
</feature>
<evidence type="ECO:0000313" key="5">
    <source>
        <dbReference type="EMBL" id="MDA3733341.1"/>
    </source>
</evidence>
<reference evidence="5" key="1">
    <citation type="journal article" date="2023" name="Int. J. Syst. Evol. Microbiol.">
        <title>&lt;i&gt;Holtiella tumoricola&lt;/i&gt; gen. nov. sp. nov., isolated from a human clinical sample.</title>
        <authorList>
            <person name="Allen-Vercoe E."/>
            <person name="Daigneault M.C."/>
            <person name="Vancuren S.J."/>
            <person name="Cochrane K."/>
            <person name="O'Neal L.L."/>
            <person name="Sankaranarayanan K."/>
            <person name="Lawson P.A."/>
        </authorList>
    </citation>
    <scope>NUCLEOTIDE SEQUENCE</scope>
    <source>
        <strain evidence="5">CC70A</strain>
    </source>
</reference>
<gene>
    <name evidence="5" type="ORF">PBV87_17820</name>
</gene>
<sequence length="690" mass="76028">MKKKWLLSLVVLLAAQVMPVQTIHAQEVVAIKQENTNTLEQIAQAKAKIQTTMLGTTSLQYALIDNGDIVLSGVEGVYSKTETGTLDQNTMYGIGSTSKMFTTAAVMKLVEEGKVDLDKSVTTYIPEFKMKDERYKEITVRMLLNHSSGLMGSTFNNAFLLDDFDTEAHDNLLKQLSTQRLKANPGEYSTYCNDGFTLAEIIVERVSNMDFTSFLHTYITTPMELDNTKTPQDEVNDEQFARTYTATTGGLTPRDCTNVIGTGGIYSTAEDLCKFSNLFMRDSEKSLLDVSLDAMEVNEAEKGIWAEAENAGLAFGLGWDNVNTYPFNEYGIKALVKGGDTLLYHASLIVLPEYNMAAAVVSSGGASTYNQFLATDILLEQLKAKGIIDEIKPTPTVEVPEQIEMPQELIQQNNIYINSMGVYGVEITSEGVLNLICYNMPVPVQSFVYTTDGDFVSKETGVRVSVVTEENGKDYLYVEGIQTIPGLGSIPVSEYQLEKVEAISVDQKIEDAWKNRVGKPYYLLNEKYSSQVYLNAPVGMLTMTNELPGYVSNNKIISENEAQAVVQLPSGGGRDLGDISMFEKEGIEYMNLQGGIYMPIDAIKDLANAKEAICTIGEEGYTRWFNIPSTLAGKTIVVEVPEESAIMVYDKDGLNVENTYLTKSNEIILPEGGMIGFVGEAGAQFSYKLK</sequence>
<dbReference type="Gene3D" id="3.40.710.10">
    <property type="entry name" value="DD-peptidase/beta-lactamase superfamily"/>
    <property type="match status" value="1"/>
</dbReference>
<dbReference type="InterPro" id="IPR050491">
    <property type="entry name" value="AmpC-like"/>
</dbReference>